<dbReference type="RefSeq" id="WP_353648815.1">
    <property type="nucleotide sequence ID" value="NZ_CP159218.1"/>
</dbReference>
<dbReference type="PANTHER" id="PTHR43877:SF2">
    <property type="entry name" value="AMINOALKYLPHOSPHONATE N-ACETYLTRANSFERASE-RELATED"/>
    <property type="match status" value="1"/>
</dbReference>
<keyword evidence="1" id="KW-0808">Transferase</keyword>
<proteinExistence type="predicted"/>
<dbReference type="InterPro" id="IPR016181">
    <property type="entry name" value="Acyl_CoA_acyltransferase"/>
</dbReference>
<dbReference type="Gene3D" id="3.40.630.30">
    <property type="match status" value="1"/>
</dbReference>
<dbReference type="InterPro" id="IPR050832">
    <property type="entry name" value="Bact_Acetyltransf"/>
</dbReference>
<accession>A0AAU8DNV7</accession>
<evidence type="ECO:0000313" key="4">
    <source>
        <dbReference type="EMBL" id="XCG63200.1"/>
    </source>
</evidence>
<dbReference type="GO" id="GO:0016747">
    <property type="term" value="F:acyltransferase activity, transferring groups other than amino-acyl groups"/>
    <property type="evidence" value="ECO:0007669"/>
    <property type="project" value="InterPro"/>
</dbReference>
<dbReference type="Pfam" id="PF00583">
    <property type="entry name" value="Acetyltransf_1"/>
    <property type="match status" value="1"/>
</dbReference>
<dbReference type="SUPFAM" id="SSF55729">
    <property type="entry name" value="Acyl-CoA N-acyltransferases (Nat)"/>
    <property type="match status" value="1"/>
</dbReference>
<reference evidence="4" key="1">
    <citation type="submission" date="2024-05" db="EMBL/GenBank/DDBJ databases">
        <authorList>
            <person name="Cai S.Y."/>
            <person name="Jin L.M."/>
            <person name="Li H.R."/>
        </authorList>
    </citation>
    <scope>NUCLEOTIDE SEQUENCE</scope>
    <source>
        <strain evidence="4">A5-74</strain>
    </source>
</reference>
<gene>
    <name evidence="4" type="ORF">ABLG96_18650</name>
</gene>
<dbReference type="InterPro" id="IPR000182">
    <property type="entry name" value="GNAT_dom"/>
</dbReference>
<feature type="domain" description="N-acetyltransferase" evidence="3">
    <location>
        <begin position="17"/>
        <end position="157"/>
    </location>
</feature>
<protein>
    <submittedName>
        <fullName evidence="4">GNAT family N-acetyltransferase</fullName>
    </submittedName>
</protein>
<evidence type="ECO:0000256" key="2">
    <source>
        <dbReference type="ARBA" id="ARBA00023315"/>
    </source>
</evidence>
<dbReference type="CDD" id="cd04301">
    <property type="entry name" value="NAT_SF"/>
    <property type="match status" value="1"/>
</dbReference>
<dbReference type="AlphaFoldDB" id="A0AAU8DNV7"/>
<dbReference type="PANTHER" id="PTHR43877">
    <property type="entry name" value="AMINOALKYLPHOSPHONATE N-ACETYLTRANSFERASE-RELATED-RELATED"/>
    <property type="match status" value="1"/>
</dbReference>
<dbReference type="EMBL" id="CP159218">
    <property type="protein sequence ID" value="XCG63200.1"/>
    <property type="molecule type" value="Genomic_DNA"/>
</dbReference>
<sequence length="157" mass="17232">MTTDQSVHLEGVPHDHPDAVALRAAMIAEVSDLYAALRDEVGDARTNRIDPRSVVVTLVGRVGDRPVAHALVRRLGEDLEIKRMFVVPDLRGRGTADALMSALLSEVRDRGAARVILHTGDRQIAAVRMFERHGFTPIPVYDPYGDVPGSLCFEKVL</sequence>
<keyword evidence="2" id="KW-0012">Acyltransferase</keyword>
<dbReference type="PROSITE" id="PS51186">
    <property type="entry name" value="GNAT"/>
    <property type="match status" value="1"/>
</dbReference>
<name>A0AAU8DNV7_9ACTN</name>
<organism evidence="4">
    <name type="scientific">Nakamurella sp. A5-74</name>
    <dbReference type="NCBI Taxonomy" id="3158264"/>
    <lineage>
        <taxon>Bacteria</taxon>
        <taxon>Bacillati</taxon>
        <taxon>Actinomycetota</taxon>
        <taxon>Actinomycetes</taxon>
        <taxon>Nakamurellales</taxon>
        <taxon>Nakamurellaceae</taxon>
        <taxon>Nakamurella</taxon>
    </lineage>
</organism>
<evidence type="ECO:0000259" key="3">
    <source>
        <dbReference type="PROSITE" id="PS51186"/>
    </source>
</evidence>
<evidence type="ECO:0000256" key="1">
    <source>
        <dbReference type="ARBA" id="ARBA00022679"/>
    </source>
</evidence>